<evidence type="ECO:0000256" key="6">
    <source>
        <dbReference type="ARBA" id="ARBA00050038"/>
    </source>
</evidence>
<evidence type="ECO:0000256" key="2">
    <source>
        <dbReference type="ARBA" id="ARBA00022555"/>
    </source>
</evidence>
<dbReference type="EC" id="3.1.1.29" evidence="1 7"/>
<dbReference type="NCBIfam" id="TIGR00447">
    <property type="entry name" value="pth"/>
    <property type="match status" value="1"/>
</dbReference>
<evidence type="ECO:0000313" key="8">
    <source>
        <dbReference type="EMBL" id="MDO3381982.1"/>
    </source>
</evidence>
<evidence type="ECO:0000256" key="7">
    <source>
        <dbReference type="HAMAP-Rule" id="MF_00083"/>
    </source>
</evidence>
<evidence type="ECO:0000256" key="5">
    <source>
        <dbReference type="ARBA" id="ARBA00038063"/>
    </source>
</evidence>
<comment type="catalytic activity">
    <reaction evidence="7">
        <text>an N-acyl-L-alpha-aminoacyl-tRNA + H2O = an N-acyl-L-amino acid + a tRNA + H(+)</text>
        <dbReference type="Rhea" id="RHEA:54448"/>
        <dbReference type="Rhea" id="RHEA-COMP:10123"/>
        <dbReference type="Rhea" id="RHEA-COMP:13883"/>
        <dbReference type="ChEBI" id="CHEBI:15377"/>
        <dbReference type="ChEBI" id="CHEBI:15378"/>
        <dbReference type="ChEBI" id="CHEBI:59874"/>
        <dbReference type="ChEBI" id="CHEBI:78442"/>
        <dbReference type="ChEBI" id="CHEBI:138191"/>
        <dbReference type="EC" id="3.1.1.29"/>
    </reaction>
</comment>
<evidence type="ECO:0000256" key="3">
    <source>
        <dbReference type="ARBA" id="ARBA00022801"/>
    </source>
</evidence>
<dbReference type="CDD" id="cd00462">
    <property type="entry name" value="PTH"/>
    <property type="match status" value="1"/>
</dbReference>
<keyword evidence="2 7" id="KW-0820">tRNA-binding</keyword>
<comment type="caution">
    <text evidence="8">The sequence shown here is derived from an EMBL/GenBank/DDBJ whole genome shotgun (WGS) entry which is preliminary data.</text>
</comment>
<dbReference type="PROSITE" id="PS01196">
    <property type="entry name" value="PEPT_TRNA_HYDROL_2"/>
    <property type="match status" value="1"/>
</dbReference>
<dbReference type="InterPro" id="IPR018171">
    <property type="entry name" value="Pept_tRNA_hydro_CS"/>
</dbReference>
<dbReference type="Pfam" id="PF01195">
    <property type="entry name" value="Pept_tRNA_hydro"/>
    <property type="match status" value="1"/>
</dbReference>
<feature type="binding site" evidence="7">
    <location>
        <position position="18"/>
    </location>
    <ligand>
        <name>tRNA</name>
        <dbReference type="ChEBI" id="CHEBI:17843"/>
    </ligand>
</feature>
<keyword evidence="7" id="KW-0963">Cytoplasm</keyword>
<keyword evidence="4 7" id="KW-0694">RNA-binding</keyword>
<dbReference type="InterPro" id="IPR036416">
    <property type="entry name" value="Pept_tRNA_hydro_sf"/>
</dbReference>
<comment type="similarity">
    <text evidence="5 7">Belongs to the PTH family.</text>
</comment>
<feature type="binding site" evidence="7">
    <location>
        <position position="69"/>
    </location>
    <ligand>
        <name>tRNA</name>
        <dbReference type="ChEBI" id="CHEBI:17843"/>
    </ligand>
</feature>
<sequence length="193" mass="20728">MDTPVELIVGLGNPGPDYHRTRHNAGADLVFELARQAGTSLSPDKKFFGEAARIALGNRTVHLLYPTTFMNRSGKAIAAMAQFYKIAPEAILVAHDELDLEPGVARLKIGGGHGGHNGLRDTISALGNNKNFGRIRIGIGHPGHASQVTGHVLKRAGTDEQTLIDAAIDRAIDVLPLIAKGEWNKAMHQLHTK</sequence>
<dbReference type="RefSeq" id="WP_302712134.1">
    <property type="nucleotide sequence ID" value="NZ_JAULRT010000047.1"/>
</dbReference>
<name>A0ABT8TCZ4_9GAMM</name>
<dbReference type="GO" id="GO:0004045">
    <property type="term" value="F:peptidyl-tRNA hydrolase activity"/>
    <property type="evidence" value="ECO:0007669"/>
    <property type="project" value="UniProtKB-EC"/>
</dbReference>
<accession>A0ABT8TCZ4</accession>
<comment type="subunit">
    <text evidence="7">Monomer.</text>
</comment>
<comment type="subcellular location">
    <subcellularLocation>
        <location evidence="7">Cytoplasm</location>
    </subcellularLocation>
</comment>
<dbReference type="HAMAP" id="MF_00083">
    <property type="entry name" value="Pept_tRNA_hydro_bact"/>
    <property type="match status" value="1"/>
</dbReference>
<dbReference type="EMBL" id="JAULRT010000047">
    <property type="protein sequence ID" value="MDO3381982.1"/>
    <property type="molecule type" value="Genomic_DNA"/>
</dbReference>
<gene>
    <name evidence="7 8" type="primary">pth</name>
    <name evidence="8" type="ORF">QWI16_07320</name>
</gene>
<keyword evidence="9" id="KW-1185">Reference proteome</keyword>
<feature type="active site" description="Proton acceptor" evidence="7">
    <location>
        <position position="23"/>
    </location>
</feature>
<evidence type="ECO:0000256" key="1">
    <source>
        <dbReference type="ARBA" id="ARBA00013260"/>
    </source>
</evidence>
<keyword evidence="3 7" id="KW-0378">Hydrolase</keyword>
<dbReference type="Gene3D" id="3.40.50.1470">
    <property type="entry name" value="Peptidyl-tRNA hydrolase"/>
    <property type="match status" value="1"/>
</dbReference>
<dbReference type="PANTHER" id="PTHR17224:SF1">
    <property type="entry name" value="PEPTIDYL-TRNA HYDROLASE"/>
    <property type="match status" value="1"/>
</dbReference>
<proteinExistence type="inferred from homology"/>
<organism evidence="8 9">
    <name type="scientific">Gilvimarinus algae</name>
    <dbReference type="NCBI Taxonomy" id="3058037"/>
    <lineage>
        <taxon>Bacteria</taxon>
        <taxon>Pseudomonadati</taxon>
        <taxon>Pseudomonadota</taxon>
        <taxon>Gammaproteobacteria</taxon>
        <taxon>Cellvibrionales</taxon>
        <taxon>Cellvibrionaceae</taxon>
        <taxon>Gilvimarinus</taxon>
    </lineage>
</organism>
<dbReference type="PANTHER" id="PTHR17224">
    <property type="entry name" value="PEPTIDYL-TRNA HYDROLASE"/>
    <property type="match status" value="1"/>
</dbReference>
<dbReference type="Proteomes" id="UP001168380">
    <property type="component" value="Unassembled WGS sequence"/>
</dbReference>
<dbReference type="InterPro" id="IPR001328">
    <property type="entry name" value="Pept_tRNA_hydro"/>
</dbReference>
<dbReference type="SUPFAM" id="SSF53178">
    <property type="entry name" value="Peptidyl-tRNA hydrolase-like"/>
    <property type="match status" value="1"/>
</dbReference>
<evidence type="ECO:0000256" key="4">
    <source>
        <dbReference type="ARBA" id="ARBA00022884"/>
    </source>
</evidence>
<feature type="binding site" evidence="7">
    <location>
        <position position="117"/>
    </location>
    <ligand>
        <name>tRNA</name>
        <dbReference type="ChEBI" id="CHEBI:17843"/>
    </ligand>
</feature>
<feature type="binding site" evidence="7">
    <location>
        <position position="71"/>
    </location>
    <ligand>
        <name>tRNA</name>
        <dbReference type="ChEBI" id="CHEBI:17843"/>
    </ligand>
</feature>
<feature type="site" description="Stabilizes the basic form of H active site to accept a proton" evidence="7">
    <location>
        <position position="96"/>
    </location>
</feature>
<comment type="function">
    <text evidence="7">Catalyzes the release of premature peptidyl moieties from peptidyl-tRNA molecules trapped in stalled 50S ribosomal subunits, and thus maintains levels of free tRNAs and 50S ribosomes.</text>
</comment>
<protein>
    <recommendedName>
        <fullName evidence="6 7">Peptidyl-tRNA hydrolase</fullName>
        <shortName evidence="7">Pth</shortName>
        <ecNumber evidence="1 7">3.1.1.29</ecNumber>
    </recommendedName>
</protein>
<feature type="site" description="Discriminates between blocked and unblocked aminoacyl-tRNA" evidence="7">
    <location>
        <position position="13"/>
    </location>
</feature>
<comment type="function">
    <text evidence="7">Hydrolyzes ribosome-free peptidyl-tRNAs (with 1 or more amino acids incorporated), which drop off the ribosome during protein synthesis, or as a result of ribosome stalling.</text>
</comment>
<evidence type="ECO:0000313" key="9">
    <source>
        <dbReference type="Proteomes" id="UP001168380"/>
    </source>
</evidence>
<reference evidence="8" key="1">
    <citation type="submission" date="2023-07" db="EMBL/GenBank/DDBJ databases">
        <title>Gilvimarinus algae sp. nov., isolated from the surface of Kelp.</title>
        <authorList>
            <person name="Sun Y.Y."/>
            <person name="Gong Y."/>
            <person name="Du Z.J."/>
        </authorList>
    </citation>
    <scope>NUCLEOTIDE SEQUENCE</scope>
    <source>
        <strain evidence="8">SDUM040014</strain>
    </source>
</reference>